<feature type="repeat" description="WD" evidence="7">
    <location>
        <begin position="974"/>
        <end position="1006"/>
    </location>
</feature>
<dbReference type="PROSITE" id="PS50837">
    <property type="entry name" value="NACHT"/>
    <property type="match status" value="1"/>
</dbReference>
<dbReference type="Proteomes" id="UP000027238">
    <property type="component" value="Unassembled WGS sequence"/>
</dbReference>
<feature type="repeat" description="WD" evidence="7">
    <location>
        <begin position="1181"/>
        <end position="1222"/>
    </location>
</feature>
<dbReference type="OrthoDB" id="538223at2759"/>
<sequence>MAEALGLAVNIAAIVELSTKIAKVCLQYSKEVKNAREEIARVEKETLNLKVVAESSLKLLEGGAMLKTSQALLGAAQEAVSRLKTLDVELRPSDTRKAMRRFGVRAFKWPFQSKDVEKLVRDIERYTQIISMGLQIDQTLTSPWHRTILLSLDQKSVLDKLPIAPDASFNSHAEEHNPTCLPNTRVELLKELDQWINNPSAETIFWLNGMAGTGKSTISRTVAQSLANMDQLGASFFFKRGEGDRGHASKFFTTIASQLTTHLPMLALHVKNAIDADPAIHTKFLREQFNRLIFEPLEKLQGAYQGASIAIVVDALDECEQDNDIKVIINLFSSARALKFPRLKVLLTSRPELPVRLGFSAVRGTYNNLVLHEIPAPVIEHDISAFLEYRLAQIKDDYNNSVSDERRLPSDWPGQCNVQTLVRMAIPLFISAATTCRFLEERRRGNPEQQLQRVLKHWNRSQEPKADLVSKFDLTYRPALDQQLTGLSPLERNEVLQEFRHIVGTIVLLSSPLSAGGVAQLLDISQHSVEDRLDMLHSVLDVPKDSVSPVRLLHLSFRDFLVDPHYRDSNPFWIDEREVHRQTATNCLRVMGNHLRENILNLKRPGTPQSMVDSLDIDACLPSQAKYACLYWTHHAEQADSGAELFGAVYDFLCRHFLHWLEVLGWLGKAYDSLPMLRAIQSAAAHSDGAALQEFVGDAIRFVQSNLHIMNTAPLQLYSSAHVFTPQRSIVRRTFAETTPSWITLQPEPELDWDQCLQKLEGHRSVVNSVAFSHKSTLIVSASRDATVRVWRTDTGECVQQLEGHIGGVSSVAFSHDSACIVSASDNIRIWRTDTGECIQQFDLDEVGVQSVAFSHDSALIVSASLDSTVRVWRTATGECVQQLEGHIGGVSSVAFSHDSAYIASASFDSTVRVWRTDTGECIRQLEHSEDVPSVAFSHDSALIVSSSAFLIWVWCTSTGECIQQLDYGRKAQSVAFSHDSALIVSSSLDSTLQIWRVSTGECIQKFEGHSDIVRSAVFSHDSTLIASASEDGTVRIWNTKAEKNTLEKIEHSDAVRWSSHAVKWVVVSHDSDLIASSSHHGPLVWRTATGNCVQELEGDIYSGYDSPAVFSHDSALIASADGSIVRVWCVRTGNCVRELRAGDNYVDLVAFSHNSALIASASPWEVFIWRTDTSDCVHVLRGTTDKVYSATFSHDSALFLAAFGNSGILIWRTDTGKCIQTLKSDEQWVETAVFSHDSTFVVSASDTQIRVWSIDKGDCVRVIHTEGWDMRLLSSEPGNMSSEPGSTCLVTDMGVIGLTNSAIGARTCTLSTLGIGLSRDRCWITWNGQNLLWLPVEFRSSETAVRGSTVVIGCASGRVIVFRFSEAILGQIYNSQHTMDTFTLVSGNHFIRM</sequence>
<dbReference type="InterPro" id="IPR011047">
    <property type="entry name" value="Quinoprotein_ADH-like_sf"/>
</dbReference>
<keyword evidence="2" id="KW-0677">Repeat</keyword>
<gene>
    <name evidence="10" type="ORF">CSUB01_03810</name>
</gene>
<protein>
    <recommendedName>
        <fullName evidence="5">Mitochondrial division protein 1</fullName>
    </recommendedName>
</protein>
<name>A0A066X3D6_COLSU</name>
<dbReference type="SUPFAM" id="SSF52540">
    <property type="entry name" value="P-loop containing nucleoside triphosphate hydrolases"/>
    <property type="match status" value="1"/>
</dbReference>
<evidence type="ECO:0000256" key="4">
    <source>
        <dbReference type="ARBA" id="ARBA00038415"/>
    </source>
</evidence>
<evidence type="ECO:0000259" key="9">
    <source>
        <dbReference type="PROSITE" id="PS50837"/>
    </source>
</evidence>
<evidence type="ECO:0000313" key="10">
    <source>
        <dbReference type="EMBL" id="KDN60236.1"/>
    </source>
</evidence>
<dbReference type="HOGENOM" id="CLU_000288_6_16_1"/>
<dbReference type="InterPro" id="IPR007111">
    <property type="entry name" value="NACHT_NTPase"/>
</dbReference>
<dbReference type="SUPFAM" id="SSF50978">
    <property type="entry name" value="WD40 repeat-like"/>
    <property type="match status" value="1"/>
</dbReference>
<dbReference type="SMART" id="SM00320">
    <property type="entry name" value="WD40"/>
    <property type="match status" value="12"/>
</dbReference>
<dbReference type="PANTHER" id="PTHR22847:SF637">
    <property type="entry name" value="WD REPEAT DOMAIN 5B"/>
    <property type="match status" value="1"/>
</dbReference>
<feature type="repeat" description="WD" evidence="7">
    <location>
        <begin position="884"/>
        <end position="925"/>
    </location>
</feature>
<evidence type="ECO:0000313" key="11">
    <source>
        <dbReference type="Proteomes" id="UP000027238"/>
    </source>
</evidence>
<dbReference type="Pfam" id="PF24883">
    <property type="entry name" value="NPHP3_N"/>
    <property type="match status" value="1"/>
</dbReference>
<evidence type="ECO:0000256" key="3">
    <source>
        <dbReference type="ARBA" id="ARBA00023054"/>
    </source>
</evidence>
<comment type="similarity">
    <text evidence="4">Belongs to the WD repeat MDV1/CAF4 family.</text>
</comment>
<dbReference type="InterPro" id="IPR056884">
    <property type="entry name" value="NPHP3-like_N"/>
</dbReference>
<keyword evidence="3 8" id="KW-0175">Coiled coil</keyword>
<evidence type="ECO:0000256" key="8">
    <source>
        <dbReference type="SAM" id="Coils"/>
    </source>
</evidence>
<dbReference type="PROSITE" id="PS50294">
    <property type="entry name" value="WD_REPEATS_REGION"/>
    <property type="match status" value="4"/>
</dbReference>
<dbReference type="PRINTS" id="PR00320">
    <property type="entry name" value="GPROTEINBRPT"/>
</dbReference>
<dbReference type="OMA" id="ATTICRF"/>
<dbReference type="InterPro" id="IPR027417">
    <property type="entry name" value="P-loop_NTPase"/>
</dbReference>
<dbReference type="InterPro" id="IPR020472">
    <property type="entry name" value="WD40_PAC1"/>
</dbReference>
<dbReference type="CDD" id="cd00200">
    <property type="entry name" value="WD40"/>
    <property type="match status" value="2"/>
</dbReference>
<dbReference type="eggNOG" id="KOG0266">
    <property type="taxonomic scope" value="Eukaryota"/>
</dbReference>
<evidence type="ECO:0000256" key="6">
    <source>
        <dbReference type="ARBA" id="ARBA00043913"/>
    </source>
</evidence>
<dbReference type="Gene3D" id="2.130.10.10">
    <property type="entry name" value="YVTN repeat-like/Quinoprotein amine dehydrogenase"/>
    <property type="match status" value="4"/>
</dbReference>
<dbReference type="EMBL" id="JMSE01001539">
    <property type="protein sequence ID" value="KDN60236.1"/>
    <property type="molecule type" value="Genomic_DNA"/>
</dbReference>
<keyword evidence="1 7" id="KW-0853">WD repeat</keyword>
<evidence type="ECO:0000256" key="2">
    <source>
        <dbReference type="ARBA" id="ARBA00022737"/>
    </source>
</evidence>
<dbReference type="PANTHER" id="PTHR22847">
    <property type="entry name" value="WD40 REPEAT PROTEIN"/>
    <property type="match status" value="1"/>
</dbReference>
<evidence type="ECO:0000256" key="1">
    <source>
        <dbReference type="ARBA" id="ARBA00022574"/>
    </source>
</evidence>
<keyword evidence="11" id="KW-1185">Reference proteome</keyword>
<accession>A0A066X3D6</accession>
<feature type="repeat" description="WD" evidence="7">
    <location>
        <begin position="802"/>
        <end position="841"/>
    </location>
</feature>
<dbReference type="PROSITE" id="PS50082">
    <property type="entry name" value="WD_REPEATS_2"/>
    <property type="match status" value="8"/>
</dbReference>
<feature type="repeat" description="WD" evidence="7">
    <location>
        <begin position="842"/>
        <end position="883"/>
    </location>
</feature>
<comment type="caution">
    <text evidence="10">The sequence shown here is derived from an EMBL/GenBank/DDBJ whole genome shotgun (WGS) entry which is preliminary data.</text>
</comment>
<evidence type="ECO:0000256" key="7">
    <source>
        <dbReference type="PROSITE-ProRule" id="PRU00221"/>
    </source>
</evidence>
<dbReference type="GO" id="GO:1990234">
    <property type="term" value="C:transferase complex"/>
    <property type="evidence" value="ECO:0007669"/>
    <property type="project" value="UniProtKB-ARBA"/>
</dbReference>
<dbReference type="InterPro" id="IPR036322">
    <property type="entry name" value="WD40_repeat_dom_sf"/>
</dbReference>
<dbReference type="InterPro" id="IPR015943">
    <property type="entry name" value="WD40/YVTN_repeat-like_dom_sf"/>
</dbReference>
<dbReference type="Pfam" id="PF00400">
    <property type="entry name" value="WD40"/>
    <property type="match status" value="9"/>
</dbReference>
<dbReference type="SUPFAM" id="SSF50998">
    <property type="entry name" value="Quinoprotein alcohol dehydrogenase-like"/>
    <property type="match status" value="1"/>
</dbReference>
<dbReference type="STRING" id="1173701.A0A066X3D6"/>
<feature type="coiled-coil region" evidence="8">
    <location>
        <begin position="25"/>
        <end position="52"/>
    </location>
</feature>
<proteinExistence type="inferred from homology"/>
<reference evidence="11" key="1">
    <citation type="journal article" date="2014" name="Genome Announc.">
        <title>Draft genome sequence of Colletotrichum sublineola, a destructive pathogen of cultivated sorghum.</title>
        <authorList>
            <person name="Baroncelli R."/>
            <person name="Sanz-Martin J.M."/>
            <person name="Rech G.E."/>
            <person name="Sukno S.A."/>
            <person name="Thon M.R."/>
        </authorList>
    </citation>
    <scope>NUCLEOTIDE SEQUENCE [LARGE SCALE GENOMIC DNA]</scope>
    <source>
        <strain evidence="11">TX430BB</strain>
    </source>
</reference>
<dbReference type="Gene3D" id="3.40.50.300">
    <property type="entry name" value="P-loop containing nucleotide triphosphate hydrolases"/>
    <property type="match status" value="1"/>
</dbReference>
<dbReference type="InterPro" id="IPR001680">
    <property type="entry name" value="WD40_rpt"/>
</dbReference>
<feature type="repeat" description="WD" evidence="7">
    <location>
        <begin position="1223"/>
        <end position="1263"/>
    </location>
</feature>
<feature type="repeat" description="WD" evidence="7">
    <location>
        <begin position="1007"/>
        <end position="1048"/>
    </location>
</feature>
<feature type="domain" description="NACHT" evidence="9">
    <location>
        <begin position="203"/>
        <end position="351"/>
    </location>
</feature>
<evidence type="ECO:0000256" key="5">
    <source>
        <dbReference type="ARBA" id="ARBA00039789"/>
    </source>
</evidence>
<comment type="function">
    <text evidence="6">Involved in mitochondrial fission. Acts as an adapter protein required to form mitochondrial fission complexes. Formation of these complexes is required to promote constriction and fission of the mitochondrial compartment at a late step in mitochondrial division.</text>
</comment>
<feature type="repeat" description="WD" evidence="7">
    <location>
        <begin position="760"/>
        <end position="801"/>
    </location>
</feature>
<organism evidence="10 11">
    <name type="scientific">Colletotrichum sublineola</name>
    <name type="common">Sorghum anthracnose fungus</name>
    <dbReference type="NCBI Taxonomy" id="1173701"/>
    <lineage>
        <taxon>Eukaryota</taxon>
        <taxon>Fungi</taxon>
        <taxon>Dikarya</taxon>
        <taxon>Ascomycota</taxon>
        <taxon>Pezizomycotina</taxon>
        <taxon>Sordariomycetes</taxon>
        <taxon>Hypocreomycetidae</taxon>
        <taxon>Glomerellales</taxon>
        <taxon>Glomerellaceae</taxon>
        <taxon>Colletotrichum</taxon>
        <taxon>Colletotrichum graminicola species complex</taxon>
    </lineage>
</organism>